<evidence type="ECO:0008006" key="3">
    <source>
        <dbReference type="Google" id="ProtNLM"/>
    </source>
</evidence>
<evidence type="ECO:0000313" key="2">
    <source>
        <dbReference type="EMBL" id="SVA56842.1"/>
    </source>
</evidence>
<dbReference type="AlphaFoldDB" id="A0A381WWW9"/>
<keyword evidence="1" id="KW-1133">Transmembrane helix</keyword>
<organism evidence="2">
    <name type="scientific">marine metagenome</name>
    <dbReference type="NCBI Taxonomy" id="408172"/>
    <lineage>
        <taxon>unclassified sequences</taxon>
        <taxon>metagenomes</taxon>
        <taxon>ecological metagenomes</taxon>
    </lineage>
</organism>
<keyword evidence="1" id="KW-0812">Transmembrane</keyword>
<reference evidence="2" key="1">
    <citation type="submission" date="2018-05" db="EMBL/GenBank/DDBJ databases">
        <authorList>
            <person name="Lanie J.A."/>
            <person name="Ng W.-L."/>
            <person name="Kazmierczak K.M."/>
            <person name="Andrzejewski T.M."/>
            <person name="Davidsen T.M."/>
            <person name="Wayne K.J."/>
            <person name="Tettelin H."/>
            <person name="Glass J.I."/>
            <person name="Rusch D."/>
            <person name="Podicherti R."/>
            <person name="Tsui H.-C.T."/>
            <person name="Winkler M.E."/>
        </authorList>
    </citation>
    <scope>NUCLEOTIDE SEQUENCE</scope>
</reference>
<feature type="transmembrane region" description="Helical" evidence="1">
    <location>
        <begin position="29"/>
        <end position="48"/>
    </location>
</feature>
<protein>
    <recommendedName>
        <fullName evidence="3">Cell division protein FtsL</fullName>
    </recommendedName>
</protein>
<dbReference type="Pfam" id="PF19579">
    <property type="entry name" value="FtsL_2"/>
    <property type="match status" value="1"/>
</dbReference>
<evidence type="ECO:0000256" key="1">
    <source>
        <dbReference type="SAM" id="Phobius"/>
    </source>
</evidence>
<accession>A0A381WWW9</accession>
<keyword evidence="1" id="KW-0472">Membrane</keyword>
<name>A0A381WWW9_9ZZZZ</name>
<dbReference type="EMBL" id="UINC01013109">
    <property type="protein sequence ID" value="SVA56842.1"/>
    <property type="molecule type" value="Genomic_DNA"/>
</dbReference>
<sequence>MKKNKTKKKNIIAKIFKGDILSSKENQRYFPYILFVVLLIIINITLYFNAEQLVREIHKKEKDLYELRVEYITTKSELMDKYKRSTIENNVISIGLRSSLFAPKIIEK</sequence>
<dbReference type="InterPro" id="IPR045755">
    <property type="entry name" value="FtsL-like"/>
</dbReference>
<proteinExistence type="predicted"/>
<gene>
    <name evidence="2" type="ORF">METZ01_LOCUS109696</name>
</gene>